<reference evidence="1" key="1">
    <citation type="submission" date="2018-05" db="EMBL/GenBank/DDBJ databases">
        <authorList>
            <person name="Lanie J.A."/>
            <person name="Ng W.-L."/>
            <person name="Kazmierczak K.M."/>
            <person name="Andrzejewski T.M."/>
            <person name="Davidsen T.M."/>
            <person name="Wayne K.J."/>
            <person name="Tettelin H."/>
            <person name="Glass J.I."/>
            <person name="Rusch D."/>
            <person name="Podicherti R."/>
            <person name="Tsui H.-C.T."/>
            <person name="Winkler M.E."/>
        </authorList>
    </citation>
    <scope>NUCLEOTIDE SEQUENCE</scope>
</reference>
<protein>
    <submittedName>
        <fullName evidence="1">Uncharacterized protein</fullName>
    </submittedName>
</protein>
<proteinExistence type="predicted"/>
<dbReference type="AlphaFoldDB" id="A0A382K619"/>
<evidence type="ECO:0000313" key="1">
    <source>
        <dbReference type="EMBL" id="SVC19476.1"/>
    </source>
</evidence>
<dbReference type="EMBL" id="UINC01078418">
    <property type="protein sequence ID" value="SVC19476.1"/>
    <property type="molecule type" value="Genomic_DNA"/>
</dbReference>
<feature type="non-terminal residue" evidence="1">
    <location>
        <position position="29"/>
    </location>
</feature>
<accession>A0A382K619</accession>
<gene>
    <name evidence="1" type="ORF">METZ01_LOCUS272330</name>
</gene>
<name>A0A382K619_9ZZZZ</name>
<sequence length="29" mass="2963">MTGARSLILVPVLINALALAAESPKVSNL</sequence>
<organism evidence="1">
    <name type="scientific">marine metagenome</name>
    <dbReference type="NCBI Taxonomy" id="408172"/>
    <lineage>
        <taxon>unclassified sequences</taxon>
        <taxon>metagenomes</taxon>
        <taxon>ecological metagenomes</taxon>
    </lineage>
</organism>